<keyword evidence="6" id="KW-0812">Transmembrane</keyword>
<reference evidence="7" key="1">
    <citation type="journal article" date="2021" name="Front. Plant Sci.">
        <title>Chromosome-Scale Genome Assembly for Chinese Sour Jujube and Insights Into Its Genome Evolution and Domestication Signature.</title>
        <authorList>
            <person name="Shen L.-Y."/>
            <person name="Luo H."/>
            <person name="Wang X.-L."/>
            <person name="Wang X.-M."/>
            <person name="Qiu X.-J."/>
            <person name="Liu H."/>
            <person name="Zhou S.-S."/>
            <person name="Jia K.-H."/>
            <person name="Nie S."/>
            <person name="Bao Y.-T."/>
            <person name="Zhang R.-G."/>
            <person name="Yun Q.-Z."/>
            <person name="Chai Y.-H."/>
            <person name="Lu J.-Y."/>
            <person name="Li Y."/>
            <person name="Zhao S.-W."/>
            <person name="Mao J.-F."/>
            <person name="Jia S.-G."/>
            <person name="Mao Y.-M."/>
        </authorList>
    </citation>
    <scope>NUCLEOTIDE SEQUENCE</scope>
    <source>
        <strain evidence="7">AT0</strain>
        <tissue evidence="7">Leaf</tissue>
    </source>
</reference>
<dbReference type="SUPFAM" id="SSF51735">
    <property type="entry name" value="NAD(P)-binding Rossmann-fold domains"/>
    <property type="match status" value="2"/>
</dbReference>
<evidence type="ECO:0000313" key="8">
    <source>
        <dbReference type="Proteomes" id="UP000813462"/>
    </source>
</evidence>
<dbReference type="PRINTS" id="PR00081">
    <property type="entry name" value="GDHRDH"/>
</dbReference>
<dbReference type="GO" id="GO:0016020">
    <property type="term" value="C:membrane"/>
    <property type="evidence" value="ECO:0007669"/>
    <property type="project" value="UniProtKB-SubCell"/>
</dbReference>
<sequence>MKRSISSKNVPGKVILITRAASGIGEQLAYEYGRREAMLVLVDINEEKLVTVCGKALSLGSRLLFSLLQIFQSLKTDVNFWGTVYSTHLAVPHPLKTKGKIVVIASIFGWYPFSKIKHLQCKQKAALISFFETLRAELGSSIGITIVTPGVIKTKVSQAMGLLQLVSAESVERCAKAIVKCASGGDMYLTEPSWDRVLFPLKLFQLSLGTLPTAGFLVCKLRLHCHLPSSSLNRSEAMDFTLITFICLFFYNGITYIINLLMNIVIPPIAIILLFFFLPPYLLVKYFISTTIKPVLRENVAGKVILITGASSGIGKQLAIEYARRGACLALVARREKKLESVAHSTTLIGCQDVFIMCADVSNPEHCKLCIEETIKYYGRLDHLVNNAGIAPVSMFEYCPDVTNYVQAMDTNFWGSVYCTYYAIPHLKKSKGRIIGIASSAGWLATPRISIYSASKAAVISFYETLRVEIGNDVGITIVTPGLIESEMTQGKFLSREGRLRVDPEMRDTEISLMPIMPAKECARAIVKSACQGDDYVAQPPWIRPTLFWRVFWPEILDWCNRILLVPGPGQPETDTLSKKIFDLFPGVDRYLHPGTIHFPEHKGDAEEIFAYYH</sequence>
<evidence type="ECO:0000256" key="5">
    <source>
        <dbReference type="ARBA" id="ARBA00023002"/>
    </source>
</evidence>
<evidence type="ECO:0000256" key="2">
    <source>
        <dbReference type="ARBA" id="ARBA00006484"/>
    </source>
</evidence>
<keyword evidence="6" id="KW-0472">Membrane</keyword>
<comment type="caution">
    <text evidence="7">The sequence shown here is derived from an EMBL/GenBank/DDBJ whole genome shotgun (WGS) entry which is preliminary data.</text>
</comment>
<accession>A0A978VCV5</accession>
<dbReference type="GO" id="GO:0005829">
    <property type="term" value="C:cytosol"/>
    <property type="evidence" value="ECO:0007669"/>
    <property type="project" value="TreeGrafter"/>
</dbReference>
<evidence type="ECO:0000256" key="6">
    <source>
        <dbReference type="SAM" id="Phobius"/>
    </source>
</evidence>
<dbReference type="FunFam" id="3.40.50.720:FF:000084">
    <property type="entry name" value="Short-chain dehydrogenase reductase"/>
    <property type="match status" value="1"/>
</dbReference>
<dbReference type="Pfam" id="PF00106">
    <property type="entry name" value="adh_short"/>
    <property type="match status" value="2"/>
</dbReference>
<feature type="transmembrane region" description="Helical" evidence="6">
    <location>
        <begin position="264"/>
        <end position="284"/>
    </location>
</feature>
<name>A0A978VCV5_ZIZJJ</name>
<feature type="transmembrane region" description="Helical" evidence="6">
    <location>
        <begin position="240"/>
        <end position="258"/>
    </location>
</feature>
<keyword evidence="5" id="KW-0560">Oxidoreductase</keyword>
<dbReference type="PANTHER" id="PTHR43391:SF76">
    <property type="entry name" value="11-BETA-HYDROXYSTEROID DEHYDROGENASE-LIKE 2-RELATED"/>
    <property type="match status" value="1"/>
</dbReference>
<dbReference type="PANTHER" id="PTHR43391">
    <property type="entry name" value="RETINOL DEHYDROGENASE-RELATED"/>
    <property type="match status" value="1"/>
</dbReference>
<dbReference type="InterPro" id="IPR020904">
    <property type="entry name" value="Sc_DH/Rdtase_CS"/>
</dbReference>
<keyword evidence="6" id="KW-1133">Transmembrane helix</keyword>
<evidence type="ECO:0000313" key="7">
    <source>
        <dbReference type="EMBL" id="KAH7528194.1"/>
    </source>
</evidence>
<protein>
    <recommendedName>
        <fullName evidence="9">11-beta-hydroxysteroid dehydrogenase 1B-like</fullName>
    </recommendedName>
</protein>
<keyword evidence="3" id="KW-0521">NADP</keyword>
<dbReference type="InterPro" id="IPR036291">
    <property type="entry name" value="NAD(P)-bd_dom_sf"/>
</dbReference>
<dbReference type="PRINTS" id="PR00080">
    <property type="entry name" value="SDRFAMILY"/>
</dbReference>
<dbReference type="AlphaFoldDB" id="A0A978VCV5"/>
<dbReference type="GO" id="GO:0016491">
    <property type="term" value="F:oxidoreductase activity"/>
    <property type="evidence" value="ECO:0007669"/>
    <property type="project" value="UniProtKB-KW"/>
</dbReference>
<evidence type="ECO:0008006" key="9">
    <source>
        <dbReference type="Google" id="ProtNLM"/>
    </source>
</evidence>
<dbReference type="Proteomes" id="UP000813462">
    <property type="component" value="Unassembled WGS sequence"/>
</dbReference>
<evidence type="ECO:0000256" key="3">
    <source>
        <dbReference type="ARBA" id="ARBA00022857"/>
    </source>
</evidence>
<evidence type="ECO:0000256" key="1">
    <source>
        <dbReference type="ARBA" id="ARBA00004606"/>
    </source>
</evidence>
<comment type="similarity">
    <text evidence="2">Belongs to the short-chain dehydrogenases/reductases (SDR) family.</text>
</comment>
<organism evidence="7 8">
    <name type="scientific">Ziziphus jujuba var. spinosa</name>
    <dbReference type="NCBI Taxonomy" id="714518"/>
    <lineage>
        <taxon>Eukaryota</taxon>
        <taxon>Viridiplantae</taxon>
        <taxon>Streptophyta</taxon>
        <taxon>Embryophyta</taxon>
        <taxon>Tracheophyta</taxon>
        <taxon>Spermatophyta</taxon>
        <taxon>Magnoliopsida</taxon>
        <taxon>eudicotyledons</taxon>
        <taxon>Gunneridae</taxon>
        <taxon>Pentapetalae</taxon>
        <taxon>rosids</taxon>
        <taxon>fabids</taxon>
        <taxon>Rosales</taxon>
        <taxon>Rhamnaceae</taxon>
        <taxon>Paliureae</taxon>
        <taxon>Ziziphus</taxon>
    </lineage>
</organism>
<proteinExistence type="inferred from homology"/>
<dbReference type="EMBL" id="JAEACU010000005">
    <property type="protein sequence ID" value="KAH7528194.1"/>
    <property type="molecule type" value="Genomic_DNA"/>
</dbReference>
<comment type="subcellular location">
    <subcellularLocation>
        <location evidence="1">Membrane</location>
        <topology evidence="1">Single-pass type II membrane protein</topology>
    </subcellularLocation>
</comment>
<dbReference type="PROSITE" id="PS00061">
    <property type="entry name" value="ADH_SHORT"/>
    <property type="match status" value="1"/>
</dbReference>
<dbReference type="Gene3D" id="3.40.50.720">
    <property type="entry name" value="NAD(P)-binding Rossmann-like Domain"/>
    <property type="match status" value="3"/>
</dbReference>
<evidence type="ECO:0000256" key="4">
    <source>
        <dbReference type="ARBA" id="ARBA00022968"/>
    </source>
</evidence>
<gene>
    <name evidence="7" type="ORF">FEM48_Zijuj05G0046500</name>
</gene>
<dbReference type="InterPro" id="IPR002347">
    <property type="entry name" value="SDR_fam"/>
</dbReference>
<keyword evidence="4" id="KW-0735">Signal-anchor</keyword>